<organism evidence="1 2">
    <name type="scientific">Myotis myotis</name>
    <name type="common">Greater mouse-eared bat</name>
    <name type="synonym">Vespertilio myotis</name>
    <dbReference type="NCBI Taxonomy" id="51298"/>
    <lineage>
        <taxon>Eukaryota</taxon>
        <taxon>Metazoa</taxon>
        <taxon>Chordata</taxon>
        <taxon>Craniata</taxon>
        <taxon>Vertebrata</taxon>
        <taxon>Euteleostomi</taxon>
        <taxon>Mammalia</taxon>
        <taxon>Eutheria</taxon>
        <taxon>Laurasiatheria</taxon>
        <taxon>Chiroptera</taxon>
        <taxon>Yangochiroptera</taxon>
        <taxon>Vespertilionidae</taxon>
        <taxon>Myotis</taxon>
    </lineage>
</organism>
<name>A0A7J7VYZ1_MYOMY</name>
<keyword evidence="2" id="KW-1185">Reference proteome</keyword>
<sequence length="151" mass="16883">MLIIDSHSGLFIFSVHFLRSITYIEKCTQIIWVQLDEWPLSEHPGTPTAVVTKYHKPGGLKQQKVILLVLEERSLKSGCQQDHIPRRLWGRILPGLIQLLGAPAVPWLVVASLQYLCLHLHTTFFSGSPIRSPMGLGPILIQNDLISGSLT</sequence>
<gene>
    <name evidence="1" type="ORF">mMyoMyo1_012247</name>
</gene>
<reference evidence="1 2" key="1">
    <citation type="journal article" date="2020" name="Nature">
        <title>Six reference-quality genomes reveal evolution of bat adaptations.</title>
        <authorList>
            <person name="Jebb D."/>
            <person name="Huang Z."/>
            <person name="Pippel M."/>
            <person name="Hughes G.M."/>
            <person name="Lavrichenko K."/>
            <person name="Devanna P."/>
            <person name="Winkler S."/>
            <person name="Jermiin L.S."/>
            <person name="Skirmuntt E.C."/>
            <person name="Katzourakis A."/>
            <person name="Burkitt-Gray L."/>
            <person name="Ray D.A."/>
            <person name="Sullivan K.A.M."/>
            <person name="Roscito J.G."/>
            <person name="Kirilenko B.M."/>
            <person name="Davalos L.M."/>
            <person name="Corthals A.P."/>
            <person name="Power M.L."/>
            <person name="Jones G."/>
            <person name="Ransome R.D."/>
            <person name="Dechmann D.K.N."/>
            <person name="Locatelli A.G."/>
            <person name="Puechmaille S.J."/>
            <person name="Fedrigo O."/>
            <person name="Jarvis E.D."/>
            <person name="Hiller M."/>
            <person name="Vernes S.C."/>
            <person name="Myers E.W."/>
            <person name="Teeling E.C."/>
        </authorList>
    </citation>
    <scope>NUCLEOTIDE SEQUENCE [LARGE SCALE GENOMIC DNA]</scope>
    <source>
        <strain evidence="1">MMyoMyo1</strain>
        <tissue evidence="1">Flight muscle</tissue>
    </source>
</reference>
<protein>
    <submittedName>
        <fullName evidence="1">Uncharacterized protein</fullName>
    </submittedName>
</protein>
<dbReference type="AlphaFoldDB" id="A0A7J7VYZ1"/>
<comment type="caution">
    <text evidence="1">The sequence shown here is derived from an EMBL/GenBank/DDBJ whole genome shotgun (WGS) entry which is preliminary data.</text>
</comment>
<accession>A0A7J7VYZ1</accession>
<dbReference type="EMBL" id="JABWUV010000009">
    <property type="protein sequence ID" value="KAF6330246.1"/>
    <property type="molecule type" value="Genomic_DNA"/>
</dbReference>
<evidence type="ECO:0000313" key="2">
    <source>
        <dbReference type="Proteomes" id="UP000527355"/>
    </source>
</evidence>
<proteinExistence type="predicted"/>
<evidence type="ECO:0000313" key="1">
    <source>
        <dbReference type="EMBL" id="KAF6330246.1"/>
    </source>
</evidence>
<dbReference type="Proteomes" id="UP000527355">
    <property type="component" value="Unassembled WGS sequence"/>
</dbReference>